<dbReference type="AlphaFoldDB" id="A0AAV7X6M7"/>
<organism evidence="4 5">
    <name type="scientific">Megalurothrips usitatus</name>
    <name type="common">bean blossom thrips</name>
    <dbReference type="NCBI Taxonomy" id="439358"/>
    <lineage>
        <taxon>Eukaryota</taxon>
        <taxon>Metazoa</taxon>
        <taxon>Ecdysozoa</taxon>
        <taxon>Arthropoda</taxon>
        <taxon>Hexapoda</taxon>
        <taxon>Insecta</taxon>
        <taxon>Pterygota</taxon>
        <taxon>Neoptera</taxon>
        <taxon>Paraneoptera</taxon>
        <taxon>Thysanoptera</taxon>
        <taxon>Terebrantia</taxon>
        <taxon>Thripoidea</taxon>
        <taxon>Thripidae</taxon>
        <taxon>Megalurothrips</taxon>
    </lineage>
</organism>
<keyword evidence="3" id="KW-0812">Transmembrane</keyword>
<feature type="coiled-coil region" evidence="1">
    <location>
        <begin position="59"/>
        <end position="114"/>
    </location>
</feature>
<feature type="compositionally biased region" description="Basic and acidic residues" evidence="2">
    <location>
        <begin position="234"/>
        <end position="245"/>
    </location>
</feature>
<feature type="region of interest" description="Disordered" evidence="2">
    <location>
        <begin position="197"/>
        <end position="245"/>
    </location>
</feature>
<reference evidence="4" key="1">
    <citation type="submission" date="2022-12" db="EMBL/GenBank/DDBJ databases">
        <title>Chromosome-level genome assembly of the bean flower thrips Megalurothrips usitatus.</title>
        <authorList>
            <person name="Ma L."/>
            <person name="Liu Q."/>
            <person name="Li H."/>
            <person name="Cai W."/>
        </authorList>
    </citation>
    <scope>NUCLEOTIDE SEQUENCE</scope>
    <source>
        <strain evidence="4">Cailab_2022a</strain>
    </source>
</reference>
<keyword evidence="3" id="KW-1133">Transmembrane helix</keyword>
<evidence type="ECO:0000313" key="5">
    <source>
        <dbReference type="Proteomes" id="UP001075354"/>
    </source>
</evidence>
<accession>A0AAV7X6M7</accession>
<evidence type="ECO:0000256" key="3">
    <source>
        <dbReference type="SAM" id="Phobius"/>
    </source>
</evidence>
<feature type="coiled-coil region" evidence="1">
    <location>
        <begin position="143"/>
        <end position="177"/>
    </location>
</feature>
<keyword evidence="5" id="KW-1185">Reference proteome</keyword>
<feature type="transmembrane region" description="Helical" evidence="3">
    <location>
        <begin position="12"/>
        <end position="32"/>
    </location>
</feature>
<evidence type="ECO:0000313" key="4">
    <source>
        <dbReference type="EMBL" id="KAJ1521291.1"/>
    </source>
</evidence>
<name>A0AAV7X6M7_9NEOP</name>
<protein>
    <submittedName>
        <fullName evidence="4">Uncharacterized protein</fullName>
    </submittedName>
</protein>
<comment type="caution">
    <text evidence="4">The sequence shown here is derived from an EMBL/GenBank/DDBJ whole genome shotgun (WGS) entry which is preliminary data.</text>
</comment>
<dbReference type="SUPFAM" id="SSF57997">
    <property type="entry name" value="Tropomyosin"/>
    <property type="match status" value="1"/>
</dbReference>
<dbReference type="EMBL" id="JAPTSV010000013">
    <property type="protein sequence ID" value="KAJ1521291.1"/>
    <property type="molecule type" value="Genomic_DNA"/>
</dbReference>
<feature type="compositionally biased region" description="Basic and acidic residues" evidence="2">
    <location>
        <begin position="197"/>
        <end position="226"/>
    </location>
</feature>
<evidence type="ECO:0000256" key="2">
    <source>
        <dbReference type="SAM" id="MobiDB-lite"/>
    </source>
</evidence>
<gene>
    <name evidence="4" type="ORF">ONE63_002969</name>
</gene>
<dbReference type="Proteomes" id="UP001075354">
    <property type="component" value="Chromosome 13"/>
</dbReference>
<evidence type="ECO:0000256" key="1">
    <source>
        <dbReference type="SAM" id="Coils"/>
    </source>
</evidence>
<keyword evidence="3" id="KW-0472">Membrane</keyword>
<dbReference type="Gene3D" id="1.20.5.340">
    <property type="match status" value="1"/>
</dbReference>
<proteinExistence type="predicted"/>
<sequence length="245" mass="27644">MGVDLLRGGGGRAHFLVASLALLSLFLLFNWWSISTDNLDLLKQIEGLSQHLKSSSGLLDQCRNDRGSLESRVKRLEDDTDKLVQKTDTERQKIDRLENNLKESNTEVEAAKKKFDDASFSLKNCVTELESLKKLDKSKDSMITSLRIGKTDLSNQIQELNEQVTSLNEQLKQVAYNSSISLSLYCISGPQKIENDADNEVRNLQEPAHADEKESVPKGDHIAEKDDQIDERELEMHDNGDEKKV</sequence>
<keyword evidence="1" id="KW-0175">Coiled coil</keyword>